<feature type="region of interest" description="Disordered" evidence="1">
    <location>
        <begin position="220"/>
        <end position="246"/>
    </location>
</feature>
<name>A0A2P6TZE6_CHLSO</name>
<feature type="compositionally biased region" description="Low complexity" evidence="1">
    <location>
        <begin position="668"/>
        <end position="679"/>
    </location>
</feature>
<evidence type="ECO:0000256" key="1">
    <source>
        <dbReference type="SAM" id="MobiDB-lite"/>
    </source>
</evidence>
<dbReference type="EMBL" id="LHPG02000004">
    <property type="protein sequence ID" value="PRW59437.1"/>
    <property type="molecule type" value="Genomic_DNA"/>
</dbReference>
<dbReference type="Proteomes" id="UP000239899">
    <property type="component" value="Unassembled WGS sequence"/>
</dbReference>
<dbReference type="STRING" id="3076.A0A2P6TZE6"/>
<organism evidence="2 3">
    <name type="scientific">Chlorella sorokiniana</name>
    <name type="common">Freshwater green alga</name>
    <dbReference type="NCBI Taxonomy" id="3076"/>
    <lineage>
        <taxon>Eukaryota</taxon>
        <taxon>Viridiplantae</taxon>
        <taxon>Chlorophyta</taxon>
        <taxon>core chlorophytes</taxon>
        <taxon>Trebouxiophyceae</taxon>
        <taxon>Chlorellales</taxon>
        <taxon>Chlorellaceae</taxon>
        <taxon>Chlorella clade</taxon>
        <taxon>Chlorella</taxon>
    </lineage>
</organism>
<feature type="region of interest" description="Disordered" evidence="1">
    <location>
        <begin position="521"/>
        <end position="543"/>
    </location>
</feature>
<protein>
    <submittedName>
        <fullName evidence="2">Uncharacterized protein</fullName>
    </submittedName>
</protein>
<comment type="caution">
    <text evidence="2">The sequence shown here is derived from an EMBL/GenBank/DDBJ whole genome shotgun (WGS) entry which is preliminary data.</text>
</comment>
<gene>
    <name evidence="2" type="ORF">C2E21_2158</name>
</gene>
<proteinExistence type="predicted"/>
<sequence>MAPHEKPPFRVEALLPAPASSYFLERDSAAFRSLLSKVLKIGQLEFQDCWHEGSSTFVKIVTKPEFGSWVPKSVASQLQSSNLEFIDVIEYNPAFISASPYRIFVRTESPFLKDKLDVRMTMTIEEAEGGAACRQILEGHIRVKMFGVGRIVEGIVKDSLQNTYKKLPEIVRRWQLFREEALRSGDGRQLLLGRPPVGCEVQWIRQEVLQILKEPLCEDGTVSPDSALSPPIGASEASDDSPSTVNRMQQAAAAAGTAAVGTAAAAGAAAVGAAATAASTAAAAVGTAAAGVVAAAGAAAGAPPAAAASTAEEAELVVPVALREASIRQSLTSVYYDASDVLLDDVSSAGMPAGAAAAGQPAPPPWEAAAPAAVDEETAPQPLPERSPLTAAALAAASLVRSSSLSRRVMHRRTVSTDSAASGAETPLGEDGQPLPKQPASRRFWRRFNRDYGEWETYWDEVGVEQEELPDQPETAGVVGRALQSLEGLMRDTYYSTSILVALFLMRHGWLRVEPDADADPHDEAARQHYGHRHARNASNSSATSSLQLDNLWPAAGSDGTVAVLRRKSSTAARAAAAASEAGELDAVAAQQGLSLVAQEVFSRMVSGSRKVAKAPARAVAAAGSGLAAAGTTVRQASMTGARAVSSVLRPRSAGSDLSRAGEGSSGGSQPEQPAQAAPVGLAAAALPPLPPHQRARLSHRKTMSLDTGAAAAAQEAAAAALLRHREGGVAPAHVSPSKELQRRGSNLAELAAMQSMQRSENHVRAPSRFACFTVCGWRPAVKDE</sequence>
<evidence type="ECO:0000313" key="2">
    <source>
        <dbReference type="EMBL" id="PRW59437.1"/>
    </source>
</evidence>
<feature type="region of interest" description="Disordered" evidence="1">
    <location>
        <begin position="640"/>
        <end position="679"/>
    </location>
</feature>
<keyword evidence="3" id="KW-1185">Reference proteome</keyword>
<feature type="region of interest" description="Disordered" evidence="1">
    <location>
        <begin position="410"/>
        <end position="438"/>
    </location>
</feature>
<dbReference type="AlphaFoldDB" id="A0A2P6TZE6"/>
<dbReference type="OrthoDB" id="515322at2759"/>
<accession>A0A2P6TZE6</accession>
<reference evidence="2 3" key="1">
    <citation type="journal article" date="2018" name="Plant J.">
        <title>Genome sequences of Chlorella sorokiniana UTEX 1602 and Micractinium conductrix SAG 241.80: implications to maltose excretion by a green alga.</title>
        <authorList>
            <person name="Arriola M.B."/>
            <person name="Velmurugan N."/>
            <person name="Zhang Y."/>
            <person name="Plunkett M.H."/>
            <person name="Hondzo H."/>
            <person name="Barney B.M."/>
        </authorList>
    </citation>
    <scope>NUCLEOTIDE SEQUENCE [LARGE SCALE GENOMIC DNA]</scope>
    <source>
        <strain evidence="3">UTEX 1602</strain>
    </source>
</reference>
<evidence type="ECO:0000313" key="3">
    <source>
        <dbReference type="Proteomes" id="UP000239899"/>
    </source>
</evidence>